<keyword evidence="3 5" id="KW-1133">Transmembrane helix</keyword>
<comment type="subcellular location">
    <subcellularLocation>
        <location evidence="1">Membrane</location>
        <topology evidence="1">Multi-pass membrane protein</topology>
    </subcellularLocation>
</comment>
<comment type="caution">
    <text evidence="7">The sequence shown here is derived from an EMBL/GenBank/DDBJ whole genome shotgun (WGS) entry which is preliminary data.</text>
</comment>
<organism evidence="7 8">
    <name type="scientific">Phyllobacterium salinisoli</name>
    <dbReference type="NCBI Taxonomy" id="1899321"/>
    <lineage>
        <taxon>Bacteria</taxon>
        <taxon>Pseudomonadati</taxon>
        <taxon>Pseudomonadota</taxon>
        <taxon>Alphaproteobacteria</taxon>
        <taxon>Hyphomicrobiales</taxon>
        <taxon>Phyllobacteriaceae</taxon>
        <taxon>Phyllobacterium</taxon>
    </lineage>
</organism>
<name>A0A368KBE7_9HYPH</name>
<accession>A0A368KBE7</accession>
<feature type="transmembrane region" description="Helical" evidence="5">
    <location>
        <begin position="293"/>
        <end position="311"/>
    </location>
</feature>
<evidence type="ECO:0000259" key="6">
    <source>
        <dbReference type="Pfam" id="PF13515"/>
    </source>
</evidence>
<reference evidence="7 8" key="1">
    <citation type="submission" date="2018-07" db="EMBL/GenBank/DDBJ databases">
        <title>The draft genome of Phyllobacterium salinisoli.</title>
        <authorList>
            <person name="Liu L."/>
            <person name="Li L."/>
            <person name="Zhang X."/>
            <person name="Liang L."/>
        </authorList>
    </citation>
    <scope>NUCLEOTIDE SEQUENCE [LARGE SCALE GENOMIC DNA]</scope>
    <source>
        <strain evidence="7 8">LLAN61</strain>
    </source>
</reference>
<feature type="transmembrane region" description="Helical" evidence="5">
    <location>
        <begin position="166"/>
        <end position="184"/>
    </location>
</feature>
<evidence type="ECO:0000313" key="7">
    <source>
        <dbReference type="EMBL" id="RCS25895.1"/>
    </source>
</evidence>
<keyword evidence="8" id="KW-1185">Reference proteome</keyword>
<feature type="transmembrane region" description="Helical" evidence="5">
    <location>
        <begin position="120"/>
        <end position="141"/>
    </location>
</feature>
<dbReference type="Proteomes" id="UP000253420">
    <property type="component" value="Unassembled WGS sequence"/>
</dbReference>
<evidence type="ECO:0000256" key="1">
    <source>
        <dbReference type="ARBA" id="ARBA00004141"/>
    </source>
</evidence>
<protein>
    <submittedName>
        <fullName evidence="7">FUSC family protein</fullName>
    </submittedName>
</protein>
<feature type="transmembrane region" description="Helical" evidence="5">
    <location>
        <begin position="196"/>
        <end position="214"/>
    </location>
</feature>
<evidence type="ECO:0000313" key="8">
    <source>
        <dbReference type="Proteomes" id="UP000253420"/>
    </source>
</evidence>
<dbReference type="InterPro" id="IPR049453">
    <property type="entry name" value="Memb_transporter_dom"/>
</dbReference>
<evidence type="ECO:0000256" key="2">
    <source>
        <dbReference type="ARBA" id="ARBA00022692"/>
    </source>
</evidence>
<dbReference type="Pfam" id="PF13515">
    <property type="entry name" value="FUSC_2"/>
    <property type="match status" value="1"/>
</dbReference>
<feature type="transmembrane region" description="Helical" evidence="5">
    <location>
        <begin position="63"/>
        <end position="82"/>
    </location>
</feature>
<dbReference type="GO" id="GO:0016020">
    <property type="term" value="C:membrane"/>
    <property type="evidence" value="ECO:0007669"/>
    <property type="project" value="UniProtKB-SubCell"/>
</dbReference>
<feature type="domain" description="Integral membrane bound transporter" evidence="6">
    <location>
        <begin position="182"/>
        <end position="302"/>
    </location>
</feature>
<dbReference type="AlphaFoldDB" id="A0A368KBE7"/>
<evidence type="ECO:0000256" key="4">
    <source>
        <dbReference type="ARBA" id="ARBA00023136"/>
    </source>
</evidence>
<evidence type="ECO:0000256" key="3">
    <source>
        <dbReference type="ARBA" id="ARBA00022989"/>
    </source>
</evidence>
<sequence>MLAPILALSLVTGYDAWLKAAVVTISTFIAFERGRLTPLGVFLHAIAILAGFLLMISALRVPLLFVLAASLMAAGAVWMTTYGRKLRSVGNFTFIPALYIACETAENTSPGMFMARAVELLPYLAVGALPVLILAIVHELIPDTEAAQRARNLFRLRRDGADEERIAAGEAVIAVILAVAAAATLVEWRHLDHGQWVVWSAASVVTGDAATAHLKLRDRAIGAFLGVPAGIGLGFFLPHGPLSYGLAVVASLMTLVAFHSYRLGFGTRCAAIAVALVIADQSTVIAAERVVNVLIGGIIGVAFVFAVHAMVRMSRPV</sequence>
<evidence type="ECO:0000256" key="5">
    <source>
        <dbReference type="SAM" id="Phobius"/>
    </source>
</evidence>
<gene>
    <name evidence="7" type="ORF">DUT91_01670</name>
</gene>
<dbReference type="OrthoDB" id="8592563at2"/>
<feature type="transmembrane region" description="Helical" evidence="5">
    <location>
        <begin position="221"/>
        <end position="238"/>
    </location>
</feature>
<proteinExistence type="predicted"/>
<feature type="transmembrane region" description="Helical" evidence="5">
    <location>
        <begin position="36"/>
        <end position="56"/>
    </location>
</feature>
<keyword evidence="2 5" id="KW-0812">Transmembrane</keyword>
<dbReference type="EMBL" id="QOZG01000001">
    <property type="protein sequence ID" value="RCS25895.1"/>
    <property type="molecule type" value="Genomic_DNA"/>
</dbReference>
<keyword evidence="4 5" id="KW-0472">Membrane</keyword>